<dbReference type="AlphaFoldDB" id="A0A7W7KM97"/>
<evidence type="ECO:0000313" key="2">
    <source>
        <dbReference type="Proteomes" id="UP000566995"/>
    </source>
</evidence>
<accession>A0A7W7KM97</accession>
<dbReference type="EMBL" id="JACHLI010000018">
    <property type="protein sequence ID" value="MBB4865427.1"/>
    <property type="molecule type" value="Genomic_DNA"/>
</dbReference>
<evidence type="ECO:0000313" key="1">
    <source>
        <dbReference type="EMBL" id="MBB4865427.1"/>
    </source>
</evidence>
<comment type="caution">
    <text evidence="1">The sequence shown here is derived from an EMBL/GenBank/DDBJ whole genome shotgun (WGS) entry which is preliminary data.</text>
</comment>
<reference evidence="1 2" key="1">
    <citation type="submission" date="2020-08" db="EMBL/GenBank/DDBJ databases">
        <title>Functional genomics of gut bacteria from endangered species of beetles.</title>
        <authorList>
            <person name="Carlos-Shanley C."/>
        </authorList>
    </citation>
    <scope>NUCLEOTIDE SEQUENCE [LARGE SCALE GENOMIC DNA]</scope>
    <source>
        <strain evidence="1 2">S00179</strain>
    </source>
</reference>
<gene>
    <name evidence="1" type="ORF">HNP46_004308</name>
</gene>
<organism evidence="1 2">
    <name type="scientific">Pseudomonas nitroreducens</name>
    <dbReference type="NCBI Taxonomy" id="46680"/>
    <lineage>
        <taxon>Bacteria</taxon>
        <taxon>Pseudomonadati</taxon>
        <taxon>Pseudomonadota</taxon>
        <taxon>Gammaproteobacteria</taxon>
        <taxon>Pseudomonadales</taxon>
        <taxon>Pseudomonadaceae</taxon>
        <taxon>Pseudomonas</taxon>
    </lineage>
</organism>
<dbReference type="Proteomes" id="UP000566995">
    <property type="component" value="Unassembled WGS sequence"/>
</dbReference>
<name>A0A7W7KM97_PSENT</name>
<sequence length="88" mass="10079">MKLSDKVKIQSALFCYSYVSHSFASMQNPKYRGEKFSWETWPKWISDGAGIHVYVNVNCPESVSHLLEKHAKETALKIASDLVDLMTR</sequence>
<proteinExistence type="predicted"/>
<protein>
    <submittedName>
        <fullName evidence="1">Uncharacterized protein</fullName>
    </submittedName>
</protein>